<feature type="region of interest" description="Disordered" evidence="1">
    <location>
        <begin position="91"/>
        <end position="193"/>
    </location>
</feature>
<protein>
    <submittedName>
        <fullName evidence="2">Uncharacterized protein</fullName>
    </submittedName>
</protein>
<name>A0A8H4RIY2_9HELO</name>
<evidence type="ECO:0000256" key="1">
    <source>
        <dbReference type="SAM" id="MobiDB-lite"/>
    </source>
</evidence>
<organism evidence="2 3">
    <name type="scientific">Cudoniella acicularis</name>
    <dbReference type="NCBI Taxonomy" id="354080"/>
    <lineage>
        <taxon>Eukaryota</taxon>
        <taxon>Fungi</taxon>
        <taxon>Dikarya</taxon>
        <taxon>Ascomycota</taxon>
        <taxon>Pezizomycotina</taxon>
        <taxon>Leotiomycetes</taxon>
        <taxon>Helotiales</taxon>
        <taxon>Tricladiaceae</taxon>
        <taxon>Cudoniella</taxon>
    </lineage>
</organism>
<feature type="region of interest" description="Disordered" evidence="1">
    <location>
        <begin position="262"/>
        <end position="284"/>
    </location>
</feature>
<evidence type="ECO:0000313" key="2">
    <source>
        <dbReference type="EMBL" id="KAF4629740.1"/>
    </source>
</evidence>
<comment type="caution">
    <text evidence="2">The sequence shown here is derived from an EMBL/GenBank/DDBJ whole genome shotgun (WGS) entry which is preliminary data.</text>
</comment>
<keyword evidence="3" id="KW-1185">Reference proteome</keyword>
<reference evidence="2 3" key="1">
    <citation type="submission" date="2020-03" db="EMBL/GenBank/DDBJ databases">
        <title>Draft Genome Sequence of Cudoniella acicularis.</title>
        <authorList>
            <person name="Buettner E."/>
            <person name="Kellner H."/>
        </authorList>
    </citation>
    <scope>NUCLEOTIDE SEQUENCE [LARGE SCALE GENOMIC DNA]</scope>
    <source>
        <strain evidence="2 3">DSM 108380</strain>
    </source>
</reference>
<dbReference type="EMBL" id="JAAMPI010000634">
    <property type="protein sequence ID" value="KAF4629740.1"/>
    <property type="molecule type" value="Genomic_DNA"/>
</dbReference>
<dbReference type="Proteomes" id="UP000566819">
    <property type="component" value="Unassembled WGS sequence"/>
</dbReference>
<feature type="compositionally biased region" description="Low complexity" evidence="1">
    <location>
        <begin position="137"/>
        <end position="163"/>
    </location>
</feature>
<proteinExistence type="predicted"/>
<sequence>MGKVILNSEFPGFAWRKNPDPTTQVTQNGSYLAVGRPPQIQNEIVQRRGIESEGKSLLPINVETRFNEVIGKLLKRHIPIQDIPASGLSLYAPSSSSPTSSPVPSAAASTTQAASETATPLEQKSSQLLHHPHKSATTISSNRTSSPTSSSAATSSIPSSTADADARGECPQGQILDPAEGGQNATTPNPVCIPDTQCPQGEIPGTMVISGTTRPCLLDPKDLKKPKCDATDYYTDVMANSTNNAVAAFQCRKTRKKAAADQAANDQKSEDEKAAAEKAKADQQEKMTARNKLCLAFVGSSGLLDQPPNMDDITSVADNWPVDVNYVEGNLTNSNVQPPMPHAVVVVDSSMAGSGNPGVALFEGIINAFKKAPKDETGKAASDATNAAEKTTLIQKIRSNKAYKDCLLAIGTSVANSVLHVGSEVPPEGFPVQVAPPSDPTAEITTPSVTIWGGTTGADNDKNFMWITHADNYFWPDRWLPNKCQSTAPLLKVGIQVKVTGVCCTFYSDEQCTASLLSTSGNEVLSGNNKDAIQSWYCQEGSSCNGNPHM</sequence>
<evidence type="ECO:0000313" key="3">
    <source>
        <dbReference type="Proteomes" id="UP000566819"/>
    </source>
</evidence>
<feature type="compositionally biased region" description="Low complexity" evidence="1">
    <location>
        <begin position="91"/>
        <end position="120"/>
    </location>
</feature>
<accession>A0A8H4RIY2</accession>
<dbReference type="OrthoDB" id="5150738at2759"/>
<gene>
    <name evidence="2" type="ORF">G7Y89_g8407</name>
</gene>
<dbReference type="AlphaFoldDB" id="A0A8H4RIY2"/>
<feature type="compositionally biased region" description="Basic and acidic residues" evidence="1">
    <location>
        <begin position="267"/>
        <end position="284"/>
    </location>
</feature>